<keyword evidence="3" id="KW-1185">Reference proteome</keyword>
<dbReference type="Proteomes" id="UP000305906">
    <property type="component" value="Unassembled WGS sequence"/>
</dbReference>
<protein>
    <recommendedName>
        <fullName evidence="4">Branched-chain amino acid ABC transporter permease</fullName>
    </recommendedName>
</protein>
<evidence type="ECO:0008006" key="4">
    <source>
        <dbReference type="Google" id="ProtNLM"/>
    </source>
</evidence>
<evidence type="ECO:0000313" key="2">
    <source>
        <dbReference type="EMBL" id="TLS43154.1"/>
    </source>
</evidence>
<evidence type="ECO:0000256" key="1">
    <source>
        <dbReference type="SAM" id="MobiDB-lite"/>
    </source>
</evidence>
<accession>A0A5R9FRN2</accession>
<reference evidence="2 3" key="1">
    <citation type="submission" date="2019-05" db="EMBL/GenBank/DDBJ databases">
        <title>Streptomyces sp. NEAU-C151, a novel actinomycete isolated from soil.</title>
        <authorList>
            <person name="Han L."/>
            <person name="Jiang H."/>
        </authorList>
    </citation>
    <scope>NUCLEOTIDE SEQUENCE [LARGE SCALE GENOMIC DNA]</scope>
    <source>
        <strain evidence="2 3">NEAU-C151</strain>
    </source>
</reference>
<name>A0A5R9FRN2_9ACTN</name>
<sequence length="81" mass="8674">MLGPVVGVGIVYYGLTRLLQDQQTLSLVIEGILLILIVRFAPQGAWPLICRAVRLPAARRRVPPAAADTGSDAGTRTLEHA</sequence>
<dbReference type="AlphaFoldDB" id="A0A5R9FRN2"/>
<organism evidence="2 3">
    <name type="scientific">Streptomyces montanus</name>
    <dbReference type="NCBI Taxonomy" id="2580423"/>
    <lineage>
        <taxon>Bacteria</taxon>
        <taxon>Bacillati</taxon>
        <taxon>Actinomycetota</taxon>
        <taxon>Actinomycetes</taxon>
        <taxon>Kitasatosporales</taxon>
        <taxon>Streptomycetaceae</taxon>
        <taxon>Streptomyces</taxon>
    </lineage>
</organism>
<proteinExistence type="predicted"/>
<feature type="region of interest" description="Disordered" evidence="1">
    <location>
        <begin position="62"/>
        <end position="81"/>
    </location>
</feature>
<dbReference type="EMBL" id="VBZC01000032">
    <property type="protein sequence ID" value="TLS43154.1"/>
    <property type="molecule type" value="Genomic_DNA"/>
</dbReference>
<gene>
    <name evidence="2" type="ORF">FE633_26780</name>
</gene>
<comment type="caution">
    <text evidence="2">The sequence shown here is derived from an EMBL/GenBank/DDBJ whole genome shotgun (WGS) entry which is preliminary data.</text>
</comment>
<dbReference type="RefSeq" id="WP_138047761.1">
    <property type="nucleotide sequence ID" value="NZ_VBZC01000032.1"/>
</dbReference>
<evidence type="ECO:0000313" key="3">
    <source>
        <dbReference type="Proteomes" id="UP000305906"/>
    </source>
</evidence>